<feature type="domain" description="Major facilitator superfamily (MFS) profile" evidence="10">
    <location>
        <begin position="25"/>
        <end position="445"/>
    </location>
</feature>
<dbReference type="PROSITE" id="PS50850">
    <property type="entry name" value="MFS"/>
    <property type="match status" value="1"/>
</dbReference>
<feature type="transmembrane region" description="Helical" evidence="9">
    <location>
        <begin position="61"/>
        <end position="85"/>
    </location>
</feature>
<dbReference type="PROSITE" id="PS00217">
    <property type="entry name" value="SUGAR_TRANSPORT_2"/>
    <property type="match status" value="1"/>
</dbReference>
<dbReference type="Pfam" id="PF07690">
    <property type="entry name" value="MFS_1"/>
    <property type="match status" value="1"/>
</dbReference>
<keyword evidence="8 9" id="KW-0472">Membrane</keyword>
<keyword evidence="4" id="KW-1003">Cell membrane</keyword>
<feature type="transmembrane region" description="Helical" evidence="9">
    <location>
        <begin position="420"/>
        <end position="441"/>
    </location>
</feature>
<feature type="transmembrane region" description="Helical" evidence="9">
    <location>
        <begin position="331"/>
        <end position="351"/>
    </location>
</feature>
<keyword evidence="11" id="KW-0614">Plasmid</keyword>
<feature type="transmembrane region" description="Helical" evidence="9">
    <location>
        <begin position="262"/>
        <end position="280"/>
    </location>
</feature>
<dbReference type="SUPFAM" id="SSF103473">
    <property type="entry name" value="MFS general substrate transporter"/>
    <property type="match status" value="1"/>
</dbReference>
<evidence type="ECO:0000256" key="6">
    <source>
        <dbReference type="ARBA" id="ARBA00022847"/>
    </source>
</evidence>
<proteinExistence type="inferred from homology"/>
<feature type="transmembrane region" description="Helical" evidence="9">
    <location>
        <begin position="121"/>
        <end position="142"/>
    </location>
</feature>
<geneLocation type="plasmid" evidence="11 12">
    <name>p1</name>
</geneLocation>
<evidence type="ECO:0000256" key="1">
    <source>
        <dbReference type="ARBA" id="ARBA00004651"/>
    </source>
</evidence>
<feature type="transmembrane region" description="Helical" evidence="9">
    <location>
        <begin position="37"/>
        <end position="55"/>
    </location>
</feature>
<dbReference type="InterPro" id="IPR005829">
    <property type="entry name" value="Sugar_transporter_CS"/>
</dbReference>
<dbReference type="InterPro" id="IPR036259">
    <property type="entry name" value="MFS_trans_sf"/>
</dbReference>
<dbReference type="PANTHER" id="PTHR43528:SF1">
    <property type="entry name" value="ALPHA-KETOGLUTARATE PERMEASE"/>
    <property type="match status" value="1"/>
</dbReference>
<evidence type="ECO:0000313" key="11">
    <source>
        <dbReference type="EMBL" id="UNK47787.1"/>
    </source>
</evidence>
<keyword evidence="12" id="KW-1185">Reference proteome</keyword>
<evidence type="ECO:0000256" key="7">
    <source>
        <dbReference type="ARBA" id="ARBA00022989"/>
    </source>
</evidence>
<evidence type="ECO:0000256" key="9">
    <source>
        <dbReference type="SAM" id="Phobius"/>
    </source>
</evidence>
<feature type="transmembrane region" description="Helical" evidence="9">
    <location>
        <begin position="300"/>
        <end position="319"/>
    </location>
</feature>
<comment type="subcellular location">
    <subcellularLocation>
        <location evidence="1">Cell membrane</location>
        <topology evidence="1">Multi-pass membrane protein</topology>
    </subcellularLocation>
</comment>
<dbReference type="InterPro" id="IPR051084">
    <property type="entry name" value="H+-coupled_symporters"/>
</dbReference>
<dbReference type="Gene3D" id="1.20.1250.20">
    <property type="entry name" value="MFS general substrate transporter like domains"/>
    <property type="match status" value="2"/>
</dbReference>
<evidence type="ECO:0000256" key="2">
    <source>
        <dbReference type="ARBA" id="ARBA00008240"/>
    </source>
</evidence>
<dbReference type="InterPro" id="IPR011701">
    <property type="entry name" value="MFS"/>
</dbReference>
<organism evidence="11 12">
    <name type="scientific">Arthrobacter sulfonylureivorans</name>
    <dbReference type="NCBI Taxonomy" id="2486855"/>
    <lineage>
        <taxon>Bacteria</taxon>
        <taxon>Bacillati</taxon>
        <taxon>Actinomycetota</taxon>
        <taxon>Actinomycetes</taxon>
        <taxon>Micrococcales</taxon>
        <taxon>Micrococcaceae</taxon>
        <taxon>Arthrobacter</taxon>
    </lineage>
</organism>
<evidence type="ECO:0000256" key="8">
    <source>
        <dbReference type="ARBA" id="ARBA00023136"/>
    </source>
</evidence>
<evidence type="ECO:0000259" key="10">
    <source>
        <dbReference type="PROSITE" id="PS50850"/>
    </source>
</evidence>
<feature type="transmembrane region" description="Helical" evidence="9">
    <location>
        <begin position="97"/>
        <end position="115"/>
    </location>
</feature>
<feature type="transmembrane region" description="Helical" evidence="9">
    <location>
        <begin position="392"/>
        <end position="414"/>
    </location>
</feature>
<dbReference type="Proteomes" id="UP000829069">
    <property type="component" value="Plasmid p1"/>
</dbReference>
<evidence type="ECO:0000256" key="4">
    <source>
        <dbReference type="ARBA" id="ARBA00022475"/>
    </source>
</evidence>
<protein>
    <submittedName>
        <fullName evidence="11">MFS transporter</fullName>
    </submittedName>
</protein>
<evidence type="ECO:0000256" key="5">
    <source>
        <dbReference type="ARBA" id="ARBA00022692"/>
    </source>
</evidence>
<dbReference type="PANTHER" id="PTHR43528">
    <property type="entry name" value="ALPHA-KETOGLUTARATE PERMEASE"/>
    <property type="match status" value="1"/>
</dbReference>
<name>A0ABY3WBP9_9MICC</name>
<dbReference type="RefSeq" id="WP_241915486.1">
    <property type="nucleotide sequence ID" value="NZ_CP093327.1"/>
</dbReference>
<keyword evidence="7 9" id="KW-1133">Transmembrane helix</keyword>
<comment type="similarity">
    <text evidence="2">Belongs to the major facilitator superfamily. Metabolite:H+ Symporter (MHS) family (TC 2.A.1.6) family.</text>
</comment>
<keyword evidence="3" id="KW-0813">Transport</keyword>
<evidence type="ECO:0000313" key="12">
    <source>
        <dbReference type="Proteomes" id="UP000829069"/>
    </source>
</evidence>
<reference evidence="11 12" key="1">
    <citation type="submission" date="2022-03" db="EMBL/GenBank/DDBJ databases">
        <title>Isotopic signatures of nitrous oxide derived from detoxification processes.</title>
        <authorList>
            <person name="Behrendt U."/>
            <person name="Buchen C."/>
            <person name="Well R."/>
            <person name="Ulrich A."/>
            <person name="Rohe L."/>
            <person name="Kolb S."/>
            <person name="Schloter M."/>
            <person name="Horn M.A."/>
            <person name="Augustin J."/>
        </authorList>
    </citation>
    <scope>NUCLEOTIDE SEQUENCE [LARGE SCALE GENOMIC DNA]</scope>
    <source>
        <strain evidence="11 12">S4-C24</strain>
        <plasmid evidence="11 12">p1</plasmid>
    </source>
</reference>
<keyword evidence="6" id="KW-0769">Symport</keyword>
<accession>A0ABY3WBP9</accession>
<gene>
    <name evidence="11" type="ORF">MNQ99_18865</name>
</gene>
<dbReference type="InterPro" id="IPR020846">
    <property type="entry name" value="MFS_dom"/>
</dbReference>
<keyword evidence="5 9" id="KW-0812">Transmembrane</keyword>
<feature type="transmembrane region" description="Helical" evidence="9">
    <location>
        <begin position="163"/>
        <end position="185"/>
    </location>
</feature>
<feature type="transmembrane region" description="Helical" evidence="9">
    <location>
        <begin position="357"/>
        <end position="380"/>
    </location>
</feature>
<sequence length="452" mass="48292">MVQSVDKREPAVGEDLVSGRQRRRSLRASTIGQLLEWYEWSSYAVFAPFIAAAMFNQSDPASALLSTLAVFAVGFLVRPLGGVVFGALSDRKGRKKVMITTMVMMALASVAIGLMPSYETIGLGASIGLLLIRMIQGFAHGGESATANSYIPEIAPRQKRGQWGSLVYVAIFGGSVIAYVLGGIISLVLAESQVAEWGWRIPFILGAFGAVFALYLRRGMHESEIFDEKNDEAAVKPVALSTPVKGGVAGQGAGARNPRPRWVSILLIIGMVSGVTAAHYTWSSYVSTYAITQEGMSIQGAYWVTVVAQVIGLVALPLWGRLSDRVGRKPVIYFFAIAMGVLQIPLMAMITDEPWTLLVASTIALVIVAASGSLLSSIMSEVFPTSQRTQSIGLAYSVSVAGFGGTAPYVYQLFVSIDLAWLSGALVVVLCLLTLVAMKLLPETKGVDLRAV</sequence>
<dbReference type="EMBL" id="CP093327">
    <property type="protein sequence ID" value="UNK47787.1"/>
    <property type="molecule type" value="Genomic_DNA"/>
</dbReference>
<feature type="transmembrane region" description="Helical" evidence="9">
    <location>
        <begin position="197"/>
        <end position="216"/>
    </location>
</feature>
<evidence type="ECO:0000256" key="3">
    <source>
        <dbReference type="ARBA" id="ARBA00022448"/>
    </source>
</evidence>